<gene>
    <name evidence="1" type="ORF">RUM44_004702</name>
</gene>
<proteinExistence type="predicted"/>
<name>A0ABR1B3L6_POLSC</name>
<keyword evidence="2" id="KW-1185">Reference proteome</keyword>
<comment type="caution">
    <text evidence="1">The sequence shown here is derived from an EMBL/GenBank/DDBJ whole genome shotgun (WGS) entry which is preliminary data.</text>
</comment>
<reference evidence="1 2" key="1">
    <citation type="submission" date="2023-09" db="EMBL/GenBank/DDBJ databases">
        <title>Genomes of two closely related lineages of the louse Polyplax serrata with different host specificities.</title>
        <authorList>
            <person name="Martinu J."/>
            <person name="Tarabai H."/>
            <person name="Stefka J."/>
            <person name="Hypsa V."/>
        </authorList>
    </citation>
    <scope>NUCLEOTIDE SEQUENCE [LARGE SCALE GENOMIC DNA]</scope>
    <source>
        <strain evidence="1">98ZLc_SE</strain>
    </source>
</reference>
<dbReference type="EMBL" id="JAWJWF010000004">
    <property type="protein sequence ID" value="KAK6634094.1"/>
    <property type="molecule type" value="Genomic_DNA"/>
</dbReference>
<organism evidence="1 2">
    <name type="scientific">Polyplax serrata</name>
    <name type="common">Common mouse louse</name>
    <dbReference type="NCBI Taxonomy" id="468196"/>
    <lineage>
        <taxon>Eukaryota</taxon>
        <taxon>Metazoa</taxon>
        <taxon>Ecdysozoa</taxon>
        <taxon>Arthropoda</taxon>
        <taxon>Hexapoda</taxon>
        <taxon>Insecta</taxon>
        <taxon>Pterygota</taxon>
        <taxon>Neoptera</taxon>
        <taxon>Paraneoptera</taxon>
        <taxon>Psocodea</taxon>
        <taxon>Troctomorpha</taxon>
        <taxon>Phthiraptera</taxon>
        <taxon>Anoplura</taxon>
        <taxon>Polyplacidae</taxon>
        <taxon>Polyplax</taxon>
    </lineage>
</organism>
<protein>
    <submittedName>
        <fullName evidence="1">Uncharacterized protein</fullName>
    </submittedName>
</protein>
<accession>A0ABR1B3L6</accession>
<dbReference type="Proteomes" id="UP001359485">
    <property type="component" value="Unassembled WGS sequence"/>
</dbReference>
<evidence type="ECO:0000313" key="1">
    <source>
        <dbReference type="EMBL" id="KAK6634094.1"/>
    </source>
</evidence>
<sequence>MEFTSSNFTHWLDQFNSSTSSPEITVGKDRSAAMLLSLQRIKDVSIPSNQTPSTYIYAFISTGFLGKSFRPEEPQVVASFNTYKYGILTTLKHP</sequence>
<evidence type="ECO:0000313" key="2">
    <source>
        <dbReference type="Proteomes" id="UP001359485"/>
    </source>
</evidence>